<protein>
    <recommendedName>
        <fullName evidence="1">Aminoglycoside phosphotransferase domain-containing protein</fullName>
    </recommendedName>
</protein>
<dbReference type="SUPFAM" id="SSF56112">
    <property type="entry name" value="Protein kinase-like (PK-like)"/>
    <property type="match status" value="1"/>
</dbReference>
<evidence type="ECO:0000313" key="2">
    <source>
        <dbReference type="EMBL" id="OJD21451.1"/>
    </source>
</evidence>
<dbReference type="Proteomes" id="UP000242791">
    <property type="component" value="Unassembled WGS sequence"/>
</dbReference>
<gene>
    <name evidence="2" type="ORF">ACJ73_07207</name>
</gene>
<dbReference type="PANTHER" id="PTHR36091">
    <property type="entry name" value="ALTERED INHERITANCE OF MITOCHONDRIA PROTEIN 9, MITOCHONDRIAL"/>
    <property type="match status" value="1"/>
</dbReference>
<sequence>MSWKSFQRAARLNDSIFRGYSKRMSFFSFLSFQGGRDTPAQNPELYIEKPDGTEKRATEEDLFGYSRHRWIFNEEKELARRYRKFDLQKLIEVAIDTAGDGAHSCTKVLKCVEGLHNKALLLTMDNGKEVFAKLPNPNAGPARYVTASEVATREFLREVVNVPVPRVFAWSCDPAANPVGAEYIVEEKAPGTRLGSLWHDWPRKSKLRVIDQVSKIEHALTTTRFTKHGSLYFKQDLPTLKERNDTLLVEPLPSVQSADLDRYVIGPLTSAELWSSGREDIDLDRGPWQRPEDYARAIGNNEVAWIEKHASPRINYYVSLKESELPDQALALLSKYLKVTPYLVPSDNDSEAVANVLWHPDLHLDNIFVDPTTCQITGIIDWQSARIAPLFYQSCIPRMFRHDGPVREGWVVPERPDNFDSLSEEEQIRMDRTLESERMHKFYEAMVYKHAPNHWEVLQRHRDVQLKRNPTWLVTGVWENRDLFFLRQSLITIVALWDTLPHSNSTTKCPINFTRAELDLHVKEDENMTGIGNMLKLFRDRGVLPVDGMVDPEDYEAAKANSVKFKEIFVGLAKDEEERELFNKLWPYQDQESE</sequence>
<keyword evidence="3" id="KW-1185">Reference proteome</keyword>
<dbReference type="InterPro" id="IPR051035">
    <property type="entry name" value="Mito_inheritance_9"/>
</dbReference>
<proteinExistence type="predicted"/>
<dbReference type="Gene3D" id="3.90.1200.10">
    <property type="match status" value="1"/>
</dbReference>
<dbReference type="EMBL" id="LGTZ01001408">
    <property type="protein sequence ID" value="OJD21451.1"/>
    <property type="molecule type" value="Genomic_DNA"/>
</dbReference>
<dbReference type="AlphaFoldDB" id="A0A1J9QMM9"/>
<comment type="caution">
    <text evidence="2">The sequence shown here is derived from an EMBL/GenBank/DDBJ whole genome shotgun (WGS) entry which is preliminary data.</text>
</comment>
<reference evidence="2 3" key="1">
    <citation type="submission" date="2015-08" db="EMBL/GenBank/DDBJ databases">
        <title>Emmonsia species relationships and genome sequence.</title>
        <authorList>
            <person name="Cuomo C.A."/>
            <person name="Schwartz I.S."/>
            <person name="Kenyon C."/>
            <person name="De Hoog G.S."/>
            <person name="Govender N.P."/>
            <person name="Botha A."/>
            <person name="Moreno L."/>
            <person name="De Vries M."/>
            <person name="Munoz J.F."/>
            <person name="Stielow J.B."/>
        </authorList>
    </citation>
    <scope>NUCLEOTIDE SEQUENCE [LARGE SCALE GENOMIC DNA]</scope>
    <source>
        <strain evidence="2 3">EI222</strain>
    </source>
</reference>
<dbReference type="InterPro" id="IPR011009">
    <property type="entry name" value="Kinase-like_dom_sf"/>
</dbReference>
<accession>A0A1J9QMM9</accession>
<dbReference type="PANTHER" id="PTHR36091:SF2">
    <property type="entry name" value="AMINOGLYCOSIDE PHOSPHOTRANSFERASE DOMAIN-CONTAINING PROTEIN"/>
    <property type="match status" value="1"/>
</dbReference>
<dbReference type="InterPro" id="IPR002575">
    <property type="entry name" value="Aminoglycoside_PTrfase"/>
</dbReference>
<feature type="domain" description="Aminoglycoside phosphotransferase" evidence="1">
    <location>
        <begin position="311"/>
        <end position="392"/>
    </location>
</feature>
<evidence type="ECO:0000259" key="1">
    <source>
        <dbReference type="Pfam" id="PF01636"/>
    </source>
</evidence>
<organism evidence="2 3">
    <name type="scientific">Blastomyces percursus</name>
    <dbReference type="NCBI Taxonomy" id="1658174"/>
    <lineage>
        <taxon>Eukaryota</taxon>
        <taxon>Fungi</taxon>
        <taxon>Dikarya</taxon>
        <taxon>Ascomycota</taxon>
        <taxon>Pezizomycotina</taxon>
        <taxon>Eurotiomycetes</taxon>
        <taxon>Eurotiomycetidae</taxon>
        <taxon>Onygenales</taxon>
        <taxon>Ajellomycetaceae</taxon>
        <taxon>Blastomyces</taxon>
    </lineage>
</organism>
<evidence type="ECO:0000313" key="3">
    <source>
        <dbReference type="Proteomes" id="UP000242791"/>
    </source>
</evidence>
<name>A0A1J9QMM9_9EURO</name>
<dbReference type="GO" id="GO:0005739">
    <property type="term" value="C:mitochondrion"/>
    <property type="evidence" value="ECO:0007669"/>
    <property type="project" value="TreeGrafter"/>
</dbReference>
<dbReference type="OrthoDB" id="4200494at2759"/>
<dbReference type="VEuPathDB" id="FungiDB:ACJ73_07207"/>
<dbReference type="Pfam" id="PF01636">
    <property type="entry name" value="APH"/>
    <property type="match status" value="1"/>
</dbReference>